<dbReference type="Gene3D" id="2.130.10.10">
    <property type="entry name" value="YVTN repeat-like/Quinoprotein amine dehydrogenase"/>
    <property type="match status" value="1"/>
</dbReference>
<dbReference type="InterPro" id="IPR002372">
    <property type="entry name" value="PQQ_rpt_dom"/>
</dbReference>
<dbReference type="Proteomes" id="UP000663525">
    <property type="component" value="Chromosome"/>
</dbReference>
<evidence type="ECO:0000313" key="2">
    <source>
        <dbReference type="EMBL" id="QSG05537.1"/>
    </source>
</evidence>
<sequence length="460" mass="49203">MDALGGTWSRRSMLGGVASALALGSGCLDRDPSIPPASDWPQRGYDAGATFYKPDGSPPTQNAEIAWKAPVSNSLYTVIDKKWQNDYERRRYGDLTNAASGGSIWEYGRTPLVVVGDHAYLSGVWGTVVDLSDGTIVETNVCPHRTPVGVARTGTYTDGTLIGAAPRSPSDSWNDDVSLRGFQPPTDGRAWCDRPQRWTAGAPRDFGHTAAAGRIEDGTVVTVIPDSEPPYRVVAIDADDGRIEWENTVSHGIYRLRVEDGLAYASIADEEGGKITILDGSSVRQRVEIGPTDHLEAVRDGVAYFRDRRTEAAAPSITAVSAESGESRQVLDGSAVSERIAGTPTGVGDIVVGLDRLFAAVDTEIGHDPVVLAFDRSDGTIEWARQFPGTIRLTGTDDALYVAGPREPGPHAYALDPASGDSLWVVTLPDRVDSGIHRPIIADSKVLVPYGDLLVALEEP</sequence>
<feature type="domain" description="Pyrrolo-quinoline quinone repeat" evidence="1">
    <location>
        <begin position="370"/>
        <end position="452"/>
    </location>
</feature>
<protein>
    <submittedName>
        <fullName evidence="2">WD40/PQQ-like beta propeller repeat containing protein</fullName>
    </submittedName>
</protein>
<dbReference type="InterPro" id="IPR011047">
    <property type="entry name" value="Quinoprotein_ADH-like_sf"/>
</dbReference>
<evidence type="ECO:0000259" key="1">
    <source>
        <dbReference type="Pfam" id="PF13360"/>
    </source>
</evidence>
<name>A0A897MYJ7_9EURY</name>
<dbReference type="RefSeq" id="WP_229115365.1">
    <property type="nucleotide sequence ID" value="NZ_CP064787.1"/>
</dbReference>
<evidence type="ECO:0000313" key="3">
    <source>
        <dbReference type="Proteomes" id="UP000663525"/>
    </source>
</evidence>
<dbReference type="GeneID" id="68854803"/>
<dbReference type="AlphaFoldDB" id="A0A897MYJ7"/>
<dbReference type="EMBL" id="CP064787">
    <property type="protein sequence ID" value="QSG05537.1"/>
    <property type="molecule type" value="Genomic_DNA"/>
</dbReference>
<dbReference type="SUPFAM" id="SSF50998">
    <property type="entry name" value="Quinoprotein alcohol dehydrogenase-like"/>
    <property type="match status" value="1"/>
</dbReference>
<accession>A0A897MYJ7</accession>
<gene>
    <name evidence="2" type="ORF">HSR121_1190</name>
</gene>
<organism evidence="2 3">
    <name type="scientific">Halapricum desulfuricans</name>
    <dbReference type="NCBI Taxonomy" id="2841257"/>
    <lineage>
        <taxon>Archaea</taxon>
        <taxon>Methanobacteriati</taxon>
        <taxon>Methanobacteriota</taxon>
        <taxon>Stenosarchaea group</taxon>
        <taxon>Halobacteria</taxon>
        <taxon>Halobacteriales</taxon>
        <taxon>Haloarculaceae</taxon>
        <taxon>Halapricum</taxon>
    </lineage>
</organism>
<proteinExistence type="predicted"/>
<reference evidence="2" key="1">
    <citation type="submission" date="2020-11" db="EMBL/GenBank/DDBJ databases">
        <title>Carbohydrate-dependent, anaerobic sulfur respiration: A novel catabolism in halophilic archaea.</title>
        <authorList>
            <person name="Sorokin D.Y."/>
            <person name="Messina E."/>
            <person name="Smedile F."/>
            <person name="La Cono V."/>
            <person name="Hallsworth J.E."/>
            <person name="Yakimov M.M."/>
        </authorList>
    </citation>
    <scope>NUCLEOTIDE SEQUENCE</scope>
    <source>
        <strain evidence="2">HSR12-1</strain>
    </source>
</reference>
<dbReference type="Pfam" id="PF13360">
    <property type="entry name" value="PQQ_2"/>
    <property type="match status" value="2"/>
</dbReference>
<feature type="domain" description="Pyrrolo-quinoline quinone repeat" evidence="1">
    <location>
        <begin position="179"/>
        <end position="308"/>
    </location>
</feature>
<dbReference type="InterPro" id="IPR015943">
    <property type="entry name" value="WD40/YVTN_repeat-like_dom_sf"/>
</dbReference>